<dbReference type="AlphaFoldDB" id="I1PZT5"/>
<proteinExistence type="predicted"/>
<feature type="region of interest" description="Disordered" evidence="1">
    <location>
        <begin position="114"/>
        <end position="149"/>
    </location>
</feature>
<sequence>MRWRRDENVGAPLDGARTPSLSLPSHVSAVRRTGEQVAVRCHVRTKGLVMLPRRNTPPQHRERRPRSHDAALAGVAMPNASPTIFGGVVIFLTPWRRRSRAILAWLVATSTSQRLHRRASSSSSHALSFSPATPSSTSSRFAGLTQRRPSPCRLAGAC</sequence>
<dbReference type="Gramene" id="ORGLA06G0039800.1">
    <property type="protein sequence ID" value="ORGLA06G0039800.1"/>
    <property type="gene ID" value="ORGLA06G0039800"/>
</dbReference>
<evidence type="ECO:0000256" key="1">
    <source>
        <dbReference type="SAM" id="MobiDB-lite"/>
    </source>
</evidence>
<keyword evidence="2" id="KW-0812">Transmembrane</keyword>
<keyword evidence="4" id="KW-1185">Reference proteome</keyword>
<keyword evidence="2" id="KW-0472">Membrane</keyword>
<feature type="transmembrane region" description="Helical" evidence="2">
    <location>
        <begin position="70"/>
        <end position="92"/>
    </location>
</feature>
<dbReference type="EnsemblPlants" id="ORGLA06G0039800.1">
    <property type="protein sequence ID" value="ORGLA06G0039800.1"/>
    <property type="gene ID" value="ORGLA06G0039800"/>
</dbReference>
<keyword evidence="2" id="KW-1133">Transmembrane helix</keyword>
<accession>I1PZT5</accession>
<evidence type="ECO:0000313" key="3">
    <source>
        <dbReference type="EnsemblPlants" id="ORGLA06G0039800.1"/>
    </source>
</evidence>
<reference evidence="3 4" key="2">
    <citation type="submission" date="2018-04" db="EMBL/GenBank/DDBJ databases">
        <title>OglaRS2 (Oryza glaberrima Reference Sequence Version 2).</title>
        <authorList>
            <person name="Zhang J."/>
            <person name="Kudrna D."/>
            <person name="Lee S."/>
            <person name="Talag J."/>
            <person name="Rajasekar S."/>
            <person name="Wing R.A."/>
        </authorList>
    </citation>
    <scope>NUCLEOTIDE SEQUENCE [LARGE SCALE GENOMIC DNA]</scope>
    <source>
        <strain evidence="3 4">cv. IRGC 96717</strain>
    </source>
</reference>
<evidence type="ECO:0000256" key="2">
    <source>
        <dbReference type="SAM" id="Phobius"/>
    </source>
</evidence>
<feature type="compositionally biased region" description="Low complexity" evidence="1">
    <location>
        <begin position="120"/>
        <end position="142"/>
    </location>
</feature>
<evidence type="ECO:0000313" key="4">
    <source>
        <dbReference type="Proteomes" id="UP000007306"/>
    </source>
</evidence>
<dbReference type="HOGENOM" id="CLU_1672047_0_0_1"/>
<dbReference type="Proteomes" id="UP000007306">
    <property type="component" value="Chromosome 6"/>
</dbReference>
<organism evidence="3 4">
    <name type="scientific">Oryza glaberrima</name>
    <name type="common">African rice</name>
    <dbReference type="NCBI Taxonomy" id="4538"/>
    <lineage>
        <taxon>Eukaryota</taxon>
        <taxon>Viridiplantae</taxon>
        <taxon>Streptophyta</taxon>
        <taxon>Embryophyta</taxon>
        <taxon>Tracheophyta</taxon>
        <taxon>Spermatophyta</taxon>
        <taxon>Magnoliopsida</taxon>
        <taxon>Liliopsida</taxon>
        <taxon>Poales</taxon>
        <taxon>Poaceae</taxon>
        <taxon>BOP clade</taxon>
        <taxon>Oryzoideae</taxon>
        <taxon>Oryzeae</taxon>
        <taxon>Oryzinae</taxon>
        <taxon>Oryza</taxon>
    </lineage>
</organism>
<protein>
    <submittedName>
        <fullName evidence="3">Uncharacterized protein</fullName>
    </submittedName>
</protein>
<reference evidence="3" key="1">
    <citation type="submission" date="2015-06" db="UniProtKB">
        <authorList>
            <consortium name="EnsemblPlants"/>
        </authorList>
    </citation>
    <scope>IDENTIFICATION</scope>
</reference>
<name>I1PZT5_ORYGL</name>